<keyword evidence="1" id="KW-1133">Transmembrane helix</keyword>
<evidence type="ECO:0000313" key="3">
    <source>
        <dbReference type="Proteomes" id="UP000631653"/>
    </source>
</evidence>
<accession>A0ABX0JXL2</accession>
<name>A0ABX0JXL2_9PROT</name>
<protein>
    <submittedName>
        <fullName evidence="2">DUF1269 domain-containing protein</fullName>
    </submittedName>
</protein>
<sequence length="175" mass="18276">MSTLVVVGFDSLDGAKNALGECRELEKEYLLDLEDAVVVRRTADGKVHLDQSINLEKVGASWGFLSGGFWGALVGLLFLNPLAGLVVGSVAGAGIGALDGKFSDYGINDDFIKNLGATLTPGSSALFVLIRKAEPEKVIAHLSDLKGHAKIIQTSLSPEAEGKLRTALGQVVAAT</sequence>
<reference evidence="2 3" key="1">
    <citation type="journal article" date="2020" name="Int. J. Syst. Evol. Microbiol.">
        <title>Novel acetic acid bacteria from cider fermentations: Acetobacter conturbans sp. nov. and Acetobacter fallax sp. nov.</title>
        <authorList>
            <person name="Sombolestani A.S."/>
            <person name="Cleenwerck I."/>
            <person name="Cnockaert M."/>
            <person name="Borremans W."/>
            <person name="Wieme A.D."/>
            <person name="De Vuyst L."/>
            <person name="Vandamme P."/>
        </authorList>
    </citation>
    <scope>NUCLEOTIDE SEQUENCE [LARGE SCALE GENOMIC DNA]</scope>
    <source>
        <strain evidence="2 3">LMG 1627</strain>
    </source>
</reference>
<dbReference type="Pfam" id="PF06897">
    <property type="entry name" value="DUF1269"/>
    <property type="match status" value="1"/>
</dbReference>
<dbReference type="Proteomes" id="UP000631653">
    <property type="component" value="Unassembled WGS sequence"/>
</dbReference>
<gene>
    <name evidence="2" type="ORF">GOB81_03620</name>
</gene>
<keyword evidence="1" id="KW-0472">Membrane</keyword>
<proteinExistence type="predicted"/>
<evidence type="ECO:0000256" key="1">
    <source>
        <dbReference type="SAM" id="Phobius"/>
    </source>
</evidence>
<evidence type="ECO:0000313" key="2">
    <source>
        <dbReference type="EMBL" id="NHN87720.1"/>
    </source>
</evidence>
<organism evidence="2 3">
    <name type="scientific">Acetobacter conturbans</name>
    <dbReference type="NCBI Taxonomy" id="1737472"/>
    <lineage>
        <taxon>Bacteria</taxon>
        <taxon>Pseudomonadati</taxon>
        <taxon>Pseudomonadota</taxon>
        <taxon>Alphaproteobacteria</taxon>
        <taxon>Acetobacterales</taxon>
        <taxon>Acetobacteraceae</taxon>
        <taxon>Acetobacter</taxon>
    </lineage>
</organism>
<dbReference type="EMBL" id="WOSY01000003">
    <property type="protein sequence ID" value="NHN87720.1"/>
    <property type="molecule type" value="Genomic_DNA"/>
</dbReference>
<dbReference type="RefSeq" id="WP_173569027.1">
    <property type="nucleotide sequence ID" value="NZ_WOSY01000003.1"/>
</dbReference>
<dbReference type="InterPro" id="IPR009200">
    <property type="entry name" value="DUF1269_membrane"/>
</dbReference>
<comment type="caution">
    <text evidence="2">The sequence shown here is derived from an EMBL/GenBank/DDBJ whole genome shotgun (WGS) entry which is preliminary data.</text>
</comment>
<feature type="transmembrane region" description="Helical" evidence="1">
    <location>
        <begin position="69"/>
        <end position="98"/>
    </location>
</feature>
<keyword evidence="3" id="KW-1185">Reference proteome</keyword>
<keyword evidence="1" id="KW-0812">Transmembrane</keyword>